<dbReference type="SUPFAM" id="SSF52058">
    <property type="entry name" value="L domain-like"/>
    <property type="match status" value="2"/>
</dbReference>
<dbReference type="RefSeq" id="XP_067762289.1">
    <property type="nucleotide sequence ID" value="XM_067909533.1"/>
</dbReference>
<dbReference type="OrthoDB" id="676979at2759"/>
<sequence length="677" mass="76453">METYVRSPVLSTTNFEESVADRLVYSVQHALDLHNMCPTYPDNIGEILSQLHEIHCIDLSYNDMQTFSFESSALLELNLSKNKLVKIKVNCPTLRVLDLSFNQFSFMAIFSGISQQTKNSLEVLNYNGNLFPNQEYNVFTQILRYFKNIKMINGIHVSTITSLIENRGITSIGVMQYNCCHDQLHQSNAFLQPFLDQHADAVNLEYQGVLTPPLQILNQENLFGIHAPEVYKFQVQFLAKFTGITQLRIPFSDVTQGQLKNINLQKMIALDIQNCECALNPNTMHNLKELHSGAITNLPPHIQIVNLMQASFNSESLLNFNKITHLLIDNEKVEDFLYFLPDLGLINDMIITEPMRQLKIQELTSRINPQILRIRSIQNYVLDLSGLGLTSIGVDPGIQHIVSEVHTLILTGNQLSSLSDLRDFPKVKYVDLSENDIIDPFNIQLNHTALETLILNGNPVKVIRNNDFHAPIKHLHLQRSMLKSLVPAQFGFIPSIVLLDLSQNQFLNVSKDTLSKLPCLVALDISYAARDLEIALAVRSTLRSLNCESCKISNISQIENFVSKAGNLQVIRCANNPFCLKYSKLSKSYVFDILESNIDLVCIDDTKIEQRDRDKIIAAREAEECERQSEINTIDMGNPQIKRISSAKPVLQQRAMPLGVNGLRITGIGAPKPVLKK</sequence>
<dbReference type="InterPro" id="IPR032675">
    <property type="entry name" value="LRR_dom_sf"/>
</dbReference>
<evidence type="ECO:0000313" key="4">
    <source>
        <dbReference type="Proteomes" id="UP000018208"/>
    </source>
</evidence>
<dbReference type="Proteomes" id="UP000018208">
    <property type="component" value="Unassembled WGS sequence"/>
</dbReference>
<dbReference type="KEGG" id="ssao:94299725"/>
<dbReference type="PANTHER" id="PTHR24366:SF171">
    <property type="entry name" value="LEUCINE RICH REPEAT NEURONAL 4"/>
    <property type="match status" value="1"/>
</dbReference>
<dbReference type="AlphaFoldDB" id="A0A9P8LP04"/>
<comment type="caution">
    <text evidence="3">The sequence shown here is derived from an EMBL/GenBank/DDBJ whole genome shotgun (WGS) entry which is preliminary data.</text>
</comment>
<keyword evidence="4" id="KW-1185">Reference proteome</keyword>
<evidence type="ECO:0000256" key="1">
    <source>
        <dbReference type="ARBA" id="ARBA00022614"/>
    </source>
</evidence>
<dbReference type="EMBL" id="AUWU02000006">
    <property type="protein sequence ID" value="KAH0571516.1"/>
    <property type="molecule type" value="Genomic_DNA"/>
</dbReference>
<dbReference type="Gene3D" id="3.80.10.10">
    <property type="entry name" value="Ribonuclease Inhibitor"/>
    <property type="match status" value="4"/>
</dbReference>
<keyword evidence="1" id="KW-0433">Leucine-rich repeat</keyword>
<name>A0A9P8LP04_9EUKA</name>
<proteinExistence type="predicted"/>
<gene>
    <name evidence="3" type="ORF">SS50377_25702</name>
</gene>
<accession>A0A9P8LP04</accession>
<protein>
    <submittedName>
        <fullName evidence="3">Leucine-rich repeat protein</fullName>
    </submittedName>
</protein>
<evidence type="ECO:0000256" key="2">
    <source>
        <dbReference type="ARBA" id="ARBA00022737"/>
    </source>
</evidence>
<evidence type="ECO:0000313" key="3">
    <source>
        <dbReference type="EMBL" id="KAH0571516.1"/>
    </source>
</evidence>
<organism evidence="3 4">
    <name type="scientific">Spironucleus salmonicida</name>
    <dbReference type="NCBI Taxonomy" id="348837"/>
    <lineage>
        <taxon>Eukaryota</taxon>
        <taxon>Metamonada</taxon>
        <taxon>Diplomonadida</taxon>
        <taxon>Hexamitidae</taxon>
        <taxon>Hexamitinae</taxon>
        <taxon>Spironucleus</taxon>
    </lineage>
</organism>
<reference evidence="3 4" key="1">
    <citation type="journal article" date="2014" name="PLoS Genet.">
        <title>The Genome of Spironucleus salmonicida Highlights a Fish Pathogen Adapted to Fluctuating Environments.</title>
        <authorList>
            <person name="Xu F."/>
            <person name="Jerlstrom-Hultqvist J."/>
            <person name="Einarsson E."/>
            <person name="Astvaldsson A."/>
            <person name="Svard S.G."/>
            <person name="Andersson J.O."/>
        </authorList>
    </citation>
    <scope>NUCLEOTIDE SEQUENCE [LARGE SCALE GENOMIC DNA]</scope>
    <source>
        <strain evidence="3 4">ATCC 50377</strain>
    </source>
</reference>
<keyword evidence="2" id="KW-0677">Repeat</keyword>
<dbReference type="PANTHER" id="PTHR24366">
    <property type="entry name" value="IG(IMMUNOGLOBULIN) AND LRR(LEUCINE RICH REPEAT) DOMAINS"/>
    <property type="match status" value="1"/>
</dbReference>
<dbReference type="GeneID" id="94299725"/>